<dbReference type="RefSeq" id="WP_400883435.1">
    <property type="nucleotide sequence ID" value="NZ_JBIWXY010000003.1"/>
</dbReference>
<dbReference type="CDD" id="cd01948">
    <property type="entry name" value="EAL"/>
    <property type="match status" value="1"/>
</dbReference>
<dbReference type="InterPro" id="IPR001633">
    <property type="entry name" value="EAL_dom"/>
</dbReference>
<gene>
    <name evidence="2" type="ORF">ACIKP9_12395</name>
</gene>
<sequence>MTENATGKFQFLDEPGEHGKVFATYEHMKLYSAFQPIYSLSHCRIVGYEGLLRAIDGRRQVSPYQIFSLARDEASIVHLDRLSRALHLRNFCSMGRDGVEWLFLNVDPRVIVQGKQYGAFFRQLLEENNMPPERVVVEIMEGAIDDELQLSESVGFYKDLGCLVAIDDFGAGQSNFERIWRLSPDIVKLDRSMIVQAMHKPMARRLLPGIVSLIHEAGSLVLIEGIETLEEAMVAMETDVDLVQGHYFGMPAHTLDESHSEGKILSLFERYQASSALDSTQKCLAYYRSAFVQAVAQLQAGQAPEQAFGELLGLRGADRCYILDQQGVQLGASCLADSAKRVTDRCYQPLADGRGAVWLRRPYLRRALQNPGSLQMTRPYLSIATGKLCVTLSMAVVLHGEISVLCFDFHWSDEVGGVK</sequence>
<dbReference type="InterPro" id="IPR029151">
    <property type="entry name" value="Sensor-like_sf"/>
</dbReference>
<dbReference type="InterPro" id="IPR035919">
    <property type="entry name" value="EAL_sf"/>
</dbReference>
<dbReference type="InterPro" id="IPR050706">
    <property type="entry name" value="Cyclic-di-GMP_PDE-like"/>
</dbReference>
<name>A0ABW8GQ68_9PROT</name>
<evidence type="ECO:0000313" key="3">
    <source>
        <dbReference type="Proteomes" id="UP001617669"/>
    </source>
</evidence>
<reference evidence="2 3" key="1">
    <citation type="submission" date="2024-11" db="EMBL/GenBank/DDBJ databases">
        <authorList>
            <person name="Kaparullina E.N."/>
            <person name="Delegan Y.A."/>
            <person name="Doronina N.V."/>
        </authorList>
    </citation>
    <scope>NUCLEOTIDE SEQUENCE [LARGE SCALE GENOMIC DNA]</scope>
    <source>
        <strain evidence="2 3">7sh_L</strain>
    </source>
</reference>
<evidence type="ECO:0000259" key="1">
    <source>
        <dbReference type="PROSITE" id="PS50883"/>
    </source>
</evidence>
<organism evidence="2 3">
    <name type="scientific">Methylobacillus methanolivorans</name>
    <dbReference type="NCBI Taxonomy" id="1848927"/>
    <lineage>
        <taxon>Bacteria</taxon>
        <taxon>Pseudomonadati</taxon>
        <taxon>Pseudomonadota</taxon>
        <taxon>Betaproteobacteria</taxon>
        <taxon>Nitrosomonadales</taxon>
        <taxon>Methylophilaceae</taxon>
        <taxon>Methylobacillus</taxon>
    </lineage>
</organism>
<dbReference type="SUPFAM" id="SSF141868">
    <property type="entry name" value="EAL domain-like"/>
    <property type="match status" value="1"/>
</dbReference>
<accession>A0ABW8GQ68</accession>
<dbReference type="Gene3D" id="3.20.20.450">
    <property type="entry name" value="EAL domain"/>
    <property type="match status" value="1"/>
</dbReference>
<proteinExistence type="predicted"/>
<dbReference type="PANTHER" id="PTHR33121:SF76">
    <property type="entry name" value="SIGNALING PROTEIN"/>
    <property type="match status" value="1"/>
</dbReference>
<dbReference type="Gene3D" id="3.30.450.20">
    <property type="entry name" value="PAS domain"/>
    <property type="match status" value="1"/>
</dbReference>
<feature type="domain" description="EAL" evidence="1">
    <location>
        <begin position="14"/>
        <end position="265"/>
    </location>
</feature>
<dbReference type="SMART" id="SM00052">
    <property type="entry name" value="EAL"/>
    <property type="match status" value="1"/>
</dbReference>
<keyword evidence="3" id="KW-1185">Reference proteome</keyword>
<dbReference type="PROSITE" id="PS50883">
    <property type="entry name" value="EAL"/>
    <property type="match status" value="1"/>
</dbReference>
<comment type="caution">
    <text evidence="2">The sequence shown here is derived from an EMBL/GenBank/DDBJ whole genome shotgun (WGS) entry which is preliminary data.</text>
</comment>
<dbReference type="EMBL" id="JBIWXY010000003">
    <property type="protein sequence ID" value="MFJ5447033.1"/>
    <property type="molecule type" value="Genomic_DNA"/>
</dbReference>
<evidence type="ECO:0000313" key="2">
    <source>
        <dbReference type="EMBL" id="MFJ5447033.1"/>
    </source>
</evidence>
<dbReference type="SUPFAM" id="SSF103190">
    <property type="entry name" value="Sensory domain-like"/>
    <property type="match status" value="1"/>
</dbReference>
<protein>
    <submittedName>
        <fullName evidence="2">EAL domain-containing protein</fullName>
    </submittedName>
</protein>
<dbReference type="Proteomes" id="UP001617669">
    <property type="component" value="Unassembled WGS sequence"/>
</dbReference>
<dbReference type="Pfam" id="PF00563">
    <property type="entry name" value="EAL"/>
    <property type="match status" value="1"/>
</dbReference>
<dbReference type="PANTHER" id="PTHR33121">
    <property type="entry name" value="CYCLIC DI-GMP PHOSPHODIESTERASE PDEF"/>
    <property type="match status" value="1"/>
</dbReference>